<dbReference type="Proteomes" id="UP000181909">
    <property type="component" value="Unassembled WGS sequence"/>
</dbReference>
<feature type="region of interest" description="Disordered" evidence="1">
    <location>
        <begin position="14"/>
        <end position="35"/>
    </location>
</feature>
<dbReference type="AlphaFoldDB" id="A0A1K2FC39"/>
<dbReference type="EMBL" id="FPJO01000050">
    <property type="protein sequence ID" value="SFY44621.1"/>
    <property type="molecule type" value="Genomic_DNA"/>
</dbReference>
<gene>
    <name evidence="2" type="ORF">SAMN02787144_10501</name>
    <name evidence="3" type="ORF">SAMN02787144_105916</name>
</gene>
<proteinExistence type="predicted"/>
<evidence type="ECO:0000313" key="2">
    <source>
        <dbReference type="EMBL" id="SFY44621.1"/>
    </source>
</evidence>
<organism evidence="2 4">
    <name type="scientific">Streptomyces atratus</name>
    <dbReference type="NCBI Taxonomy" id="1893"/>
    <lineage>
        <taxon>Bacteria</taxon>
        <taxon>Bacillati</taxon>
        <taxon>Actinomycetota</taxon>
        <taxon>Actinomycetes</taxon>
        <taxon>Kitasatosporales</taxon>
        <taxon>Streptomycetaceae</taxon>
        <taxon>Streptomyces</taxon>
    </lineage>
</organism>
<sequence>MISRRVCFSARVSREGGKSRLAGGLPADDAQGAGEGHPVRILPLL</sequence>
<feature type="non-terminal residue" evidence="2">
    <location>
        <position position="45"/>
    </location>
</feature>
<evidence type="ECO:0000256" key="1">
    <source>
        <dbReference type="SAM" id="MobiDB-lite"/>
    </source>
</evidence>
<name>A0A1K2FC39_STRAR</name>
<reference evidence="2 4" key="1">
    <citation type="submission" date="2016-11" db="EMBL/GenBank/DDBJ databases">
        <authorList>
            <person name="Jaros S."/>
            <person name="Januszkiewicz K."/>
            <person name="Wedrychowicz H."/>
        </authorList>
    </citation>
    <scope>NUCLEOTIDE SEQUENCE [LARGE SCALE GENOMIC DNA]</scope>
    <source>
        <strain evidence="2 4">OK807</strain>
    </source>
</reference>
<evidence type="ECO:0000313" key="3">
    <source>
        <dbReference type="EMBL" id="SFY45070.1"/>
    </source>
</evidence>
<dbReference type="EMBL" id="FPJO01000059">
    <property type="protein sequence ID" value="SFY45070.1"/>
    <property type="molecule type" value="Genomic_DNA"/>
</dbReference>
<evidence type="ECO:0000313" key="4">
    <source>
        <dbReference type="Proteomes" id="UP000181909"/>
    </source>
</evidence>
<accession>A0A1K2FC39</accession>
<protein>
    <submittedName>
        <fullName evidence="2">Uncharacterized protein</fullName>
    </submittedName>
</protein>